<accession>C5XUB2</accession>
<dbReference type="Proteomes" id="UP000000768">
    <property type="component" value="Chromosome 4"/>
</dbReference>
<organism evidence="2 3">
    <name type="scientific">Sorghum bicolor</name>
    <name type="common">Sorghum</name>
    <name type="synonym">Sorghum vulgare</name>
    <dbReference type="NCBI Taxonomy" id="4558"/>
    <lineage>
        <taxon>Eukaryota</taxon>
        <taxon>Viridiplantae</taxon>
        <taxon>Streptophyta</taxon>
        <taxon>Embryophyta</taxon>
        <taxon>Tracheophyta</taxon>
        <taxon>Spermatophyta</taxon>
        <taxon>Magnoliopsida</taxon>
        <taxon>Liliopsida</taxon>
        <taxon>Poales</taxon>
        <taxon>Poaceae</taxon>
        <taxon>PACMAD clade</taxon>
        <taxon>Panicoideae</taxon>
        <taxon>Andropogonodae</taxon>
        <taxon>Andropogoneae</taxon>
        <taxon>Sorghinae</taxon>
        <taxon>Sorghum</taxon>
    </lineage>
</organism>
<dbReference type="PANTHER" id="PTHR33085">
    <property type="entry name" value="OS12G0113100 PROTEIN-RELATED"/>
    <property type="match status" value="1"/>
</dbReference>
<dbReference type="eggNOG" id="ENOG502R5MW">
    <property type="taxonomic scope" value="Eukaryota"/>
</dbReference>
<dbReference type="EMBL" id="CM000763">
    <property type="protein sequence ID" value="EES05930.1"/>
    <property type="molecule type" value="Genomic_DNA"/>
</dbReference>
<dbReference type="KEGG" id="sbi:8081961"/>
<gene>
    <name evidence="2" type="ORF">SORBI_3004G324800</name>
</gene>
<dbReference type="PANTHER" id="PTHR33085:SF129">
    <property type="entry name" value="OS04G0426500 PROTEIN"/>
    <property type="match status" value="1"/>
</dbReference>
<evidence type="ECO:0000313" key="3">
    <source>
        <dbReference type="Proteomes" id="UP000000768"/>
    </source>
</evidence>
<dbReference type="ExpressionAtlas" id="C5XUB2">
    <property type="expression patterns" value="baseline and differential"/>
</dbReference>
<protein>
    <submittedName>
        <fullName evidence="2">Uncharacterized protein</fullName>
    </submittedName>
</protein>
<dbReference type="OMA" id="CIARFFN"/>
<proteinExistence type="predicted"/>
<feature type="compositionally biased region" description="Basic residues" evidence="1">
    <location>
        <begin position="415"/>
        <end position="425"/>
    </location>
</feature>
<dbReference type="AlphaFoldDB" id="C5XUB2"/>
<dbReference type="InterPro" id="IPR012871">
    <property type="entry name" value="DUF1668_ORYSA"/>
</dbReference>
<dbReference type="SUPFAM" id="SSF50965">
    <property type="entry name" value="Galactose oxidase, central domain"/>
    <property type="match status" value="1"/>
</dbReference>
<feature type="region of interest" description="Disordered" evidence="1">
    <location>
        <begin position="157"/>
        <end position="176"/>
    </location>
</feature>
<feature type="compositionally biased region" description="Low complexity" evidence="1">
    <location>
        <begin position="46"/>
        <end position="57"/>
    </location>
</feature>
<dbReference type="Gramene" id="EES05930">
    <property type="protein sequence ID" value="EES05930"/>
    <property type="gene ID" value="SORBI_3004G324800"/>
</dbReference>
<keyword evidence="3" id="KW-1185">Reference proteome</keyword>
<feature type="compositionally biased region" description="Gly residues" evidence="1">
    <location>
        <begin position="405"/>
        <end position="414"/>
    </location>
</feature>
<sequence>MTLSRRFLNLIVDSQIRGVRTLRRIDLTRQQFFNPGPPPPLHGNGSAAAAASEASESTMERIRLPRPIVTFRASAHDGRWAIQCFPLGENKVLCADQSGRTFLFDADTRHVVTMPSLHKPKDTPFSIFIPSASDDSNSDGFEDDDDDDVGTLFVMEGYPSMEPTSDDQSPNDQPSDEFEAYVYGKRKLAHFKSWKCQPLPPPPYVRDPTWMKFRPQITTYAVVGGGAQILISAESAGTYCMDTATHKWSQVGRWMLPLHGKIEYVPELDLWFGFSAKDQLSAVDLSNLDSRPRLVGTWKEFERPEDWQESQEPQFVSLGSGKFCIARFFHTTVTVSNGYYTDDEVTNRSFGVLTGVEVLPRVYVRNGDGSANDSKGDGSANGSNGNGNGNGNASSNGNSTSICNGGSGRGNGNGGKRKLRMVKHKSRCHVSANGTVIESVF</sequence>
<evidence type="ECO:0000313" key="2">
    <source>
        <dbReference type="EMBL" id="EES05930.1"/>
    </source>
</evidence>
<name>C5XUB2_SORBI</name>
<reference evidence="3" key="2">
    <citation type="journal article" date="2018" name="Plant J.">
        <title>The Sorghum bicolor reference genome: improved assembly, gene annotations, a transcriptome atlas, and signatures of genome organization.</title>
        <authorList>
            <person name="McCormick R.F."/>
            <person name="Truong S.K."/>
            <person name="Sreedasyam A."/>
            <person name="Jenkins J."/>
            <person name="Shu S."/>
            <person name="Sims D."/>
            <person name="Kennedy M."/>
            <person name="Amirebrahimi M."/>
            <person name="Weers B.D."/>
            <person name="McKinley B."/>
            <person name="Mattison A."/>
            <person name="Morishige D.T."/>
            <person name="Grimwood J."/>
            <person name="Schmutz J."/>
            <person name="Mullet J.E."/>
        </authorList>
    </citation>
    <scope>NUCLEOTIDE SEQUENCE [LARGE SCALE GENOMIC DNA]</scope>
    <source>
        <strain evidence="3">cv. BTx623</strain>
    </source>
</reference>
<evidence type="ECO:0000256" key="1">
    <source>
        <dbReference type="SAM" id="MobiDB-lite"/>
    </source>
</evidence>
<dbReference type="Pfam" id="PF07893">
    <property type="entry name" value="DUF1668"/>
    <property type="match status" value="1"/>
</dbReference>
<dbReference type="InParanoid" id="C5XUB2"/>
<feature type="region of interest" description="Disordered" evidence="1">
    <location>
        <begin position="34"/>
        <end position="59"/>
    </location>
</feature>
<dbReference type="InterPro" id="IPR011043">
    <property type="entry name" value="Gal_Oxase/kelch_b-propeller"/>
</dbReference>
<dbReference type="OrthoDB" id="646432at2759"/>
<feature type="region of interest" description="Disordered" evidence="1">
    <location>
        <begin position="367"/>
        <end position="425"/>
    </location>
</feature>
<dbReference type="HOGENOM" id="CLU_018267_2_0_1"/>
<reference evidence="2 3" key="1">
    <citation type="journal article" date="2009" name="Nature">
        <title>The Sorghum bicolor genome and the diversification of grasses.</title>
        <authorList>
            <person name="Paterson A.H."/>
            <person name="Bowers J.E."/>
            <person name="Bruggmann R."/>
            <person name="Dubchak I."/>
            <person name="Grimwood J."/>
            <person name="Gundlach H."/>
            <person name="Haberer G."/>
            <person name="Hellsten U."/>
            <person name="Mitros T."/>
            <person name="Poliakov A."/>
            <person name="Schmutz J."/>
            <person name="Spannagl M."/>
            <person name="Tang H."/>
            <person name="Wang X."/>
            <person name="Wicker T."/>
            <person name="Bharti A.K."/>
            <person name="Chapman J."/>
            <person name="Feltus F.A."/>
            <person name="Gowik U."/>
            <person name="Grigoriev I.V."/>
            <person name="Lyons E."/>
            <person name="Maher C.A."/>
            <person name="Martis M."/>
            <person name="Narechania A."/>
            <person name="Otillar R.P."/>
            <person name="Penning B.W."/>
            <person name="Salamov A.A."/>
            <person name="Wang Y."/>
            <person name="Zhang L."/>
            <person name="Carpita N.C."/>
            <person name="Freeling M."/>
            <person name="Gingle A.R."/>
            <person name="Hash C.T."/>
            <person name="Keller B."/>
            <person name="Klein P."/>
            <person name="Kresovich S."/>
            <person name="McCann M.C."/>
            <person name="Ming R."/>
            <person name="Peterson D.G."/>
            <person name="Mehboob-ur-Rahman"/>
            <person name="Ware D."/>
            <person name="Westhoff P."/>
            <person name="Mayer K.F."/>
            <person name="Messing J."/>
            <person name="Rokhsar D.S."/>
        </authorList>
    </citation>
    <scope>NUCLEOTIDE SEQUENCE [LARGE SCALE GENOMIC DNA]</scope>
    <source>
        <strain evidence="3">cv. BTx623</strain>
    </source>
</reference>